<protein>
    <submittedName>
        <fullName evidence="7">Acetylcholinesterase</fullName>
    </submittedName>
</protein>
<dbReference type="Gene3D" id="3.20.20.220">
    <property type="match status" value="1"/>
</dbReference>
<comment type="caution">
    <text evidence="7">The sequence shown here is derived from an EMBL/GenBank/DDBJ whole genome shotgun (WGS) entry which is preliminary data.</text>
</comment>
<evidence type="ECO:0000313" key="7">
    <source>
        <dbReference type="EMBL" id="KFX46434.1"/>
    </source>
</evidence>
<dbReference type="Gene3D" id="3.40.50.1820">
    <property type="entry name" value="alpha/beta hydrolase"/>
    <property type="match status" value="1"/>
</dbReference>
<organism evidence="7">
    <name type="scientific">Talaromyces marneffei PM1</name>
    <dbReference type="NCBI Taxonomy" id="1077442"/>
    <lineage>
        <taxon>Eukaryota</taxon>
        <taxon>Fungi</taxon>
        <taxon>Dikarya</taxon>
        <taxon>Ascomycota</taxon>
        <taxon>Pezizomycotina</taxon>
        <taxon>Eurotiomycetes</taxon>
        <taxon>Eurotiomycetidae</taxon>
        <taxon>Eurotiales</taxon>
        <taxon>Trichocomaceae</taxon>
        <taxon>Talaromyces</taxon>
        <taxon>Talaromyces sect. Talaromyces</taxon>
    </lineage>
</organism>
<proteinExistence type="inferred from homology"/>
<dbReference type="ESTHER" id="penma-b6qai3">
    <property type="family name" value="Fungal_carboxylesterase_lipase"/>
</dbReference>
<name>A0A093V8X2_TALMA</name>
<feature type="compositionally biased region" description="Polar residues" evidence="4">
    <location>
        <begin position="712"/>
        <end position="728"/>
    </location>
</feature>
<gene>
    <name evidence="7" type="ORF">GQ26_0191600</name>
</gene>
<evidence type="ECO:0000256" key="4">
    <source>
        <dbReference type="SAM" id="MobiDB-lite"/>
    </source>
</evidence>
<dbReference type="InterPro" id="IPR029041">
    <property type="entry name" value="FAD-linked_oxidoreductase-like"/>
</dbReference>
<dbReference type="SUPFAM" id="SSF51730">
    <property type="entry name" value="FAD-linked oxidoreductase"/>
    <property type="match status" value="1"/>
</dbReference>
<dbReference type="SUPFAM" id="SSF53474">
    <property type="entry name" value="alpha/beta-Hydrolases"/>
    <property type="match status" value="1"/>
</dbReference>
<keyword evidence="2" id="KW-0378">Hydrolase</keyword>
<dbReference type="Pfam" id="PF01619">
    <property type="entry name" value="Pro_dh"/>
    <property type="match status" value="1"/>
</dbReference>
<evidence type="ECO:0000259" key="6">
    <source>
        <dbReference type="Pfam" id="PF01619"/>
    </source>
</evidence>
<dbReference type="InterPro" id="IPR029058">
    <property type="entry name" value="AB_hydrolase_fold"/>
</dbReference>
<dbReference type="InterPro" id="IPR050309">
    <property type="entry name" value="Type-B_Carboxylest/Lipase"/>
</dbReference>
<evidence type="ECO:0000259" key="5">
    <source>
        <dbReference type="Pfam" id="PF00135"/>
    </source>
</evidence>
<dbReference type="AlphaFoldDB" id="A0A093V8X2"/>
<keyword evidence="3" id="KW-0560">Oxidoreductase</keyword>
<feature type="compositionally biased region" description="Low complexity" evidence="4">
    <location>
        <begin position="729"/>
        <end position="747"/>
    </location>
</feature>
<dbReference type="EMBL" id="JPOX01000019">
    <property type="protein sequence ID" value="KFX46434.1"/>
    <property type="molecule type" value="Genomic_DNA"/>
</dbReference>
<dbReference type="InterPro" id="IPR019826">
    <property type="entry name" value="Carboxylesterase_B_AS"/>
</dbReference>
<dbReference type="PANTHER" id="PTHR11559">
    <property type="entry name" value="CARBOXYLESTERASE"/>
    <property type="match status" value="1"/>
</dbReference>
<feature type="domain" description="Carboxylesterase type B" evidence="5">
    <location>
        <begin position="54"/>
        <end position="544"/>
    </location>
</feature>
<evidence type="ECO:0000256" key="2">
    <source>
        <dbReference type="ARBA" id="ARBA00022801"/>
    </source>
</evidence>
<dbReference type="HOGENOM" id="CLU_274766_0_0_1"/>
<dbReference type="InterPro" id="IPR002872">
    <property type="entry name" value="Proline_DH_dom"/>
</dbReference>
<feature type="domain" description="Proline dehydrogenase" evidence="6">
    <location>
        <begin position="877"/>
        <end position="1146"/>
    </location>
</feature>
<reference evidence="7" key="1">
    <citation type="journal article" date="2014" name="PLoS Genet.">
        <title>Signature Gene Expression Reveals Novel Clues to the Molecular Mechanisms of Dimorphic Transition in Penicillium marneffei.</title>
        <authorList>
            <person name="Yang E."/>
            <person name="Wang G."/>
            <person name="Cai J."/>
            <person name="Woo P.C."/>
            <person name="Lau S.K."/>
            <person name="Yuen K.-Y."/>
            <person name="Chow W.-N."/>
            <person name="Lin X."/>
        </authorList>
    </citation>
    <scope>NUCLEOTIDE SEQUENCE [LARGE SCALE GENOMIC DNA]</scope>
    <source>
        <strain evidence="7">PM1</strain>
    </source>
</reference>
<dbReference type="GO" id="GO:0016491">
    <property type="term" value="F:oxidoreductase activity"/>
    <property type="evidence" value="ECO:0007669"/>
    <property type="project" value="UniProtKB-KW"/>
</dbReference>
<dbReference type="PROSITE" id="PS00941">
    <property type="entry name" value="CARBOXYLESTERASE_B_2"/>
    <property type="match status" value="1"/>
</dbReference>
<evidence type="ECO:0000256" key="1">
    <source>
        <dbReference type="ARBA" id="ARBA00005964"/>
    </source>
</evidence>
<dbReference type="Pfam" id="PF00135">
    <property type="entry name" value="COesterase"/>
    <property type="match status" value="1"/>
</dbReference>
<evidence type="ECO:0000256" key="3">
    <source>
        <dbReference type="ARBA" id="ARBA00023002"/>
    </source>
</evidence>
<dbReference type="InterPro" id="IPR019819">
    <property type="entry name" value="Carboxylesterase_B_CS"/>
</dbReference>
<dbReference type="PROSITE" id="PS00122">
    <property type="entry name" value="CARBOXYLESTERASE_B_1"/>
    <property type="match status" value="1"/>
</dbReference>
<dbReference type="InterPro" id="IPR002018">
    <property type="entry name" value="CarbesteraseB"/>
</dbReference>
<dbReference type="FunFam" id="3.20.20.220:FF:000013">
    <property type="entry name" value="Proline dehydrogenase"/>
    <property type="match status" value="1"/>
</dbReference>
<dbReference type="GO" id="GO:0016787">
    <property type="term" value="F:hydrolase activity"/>
    <property type="evidence" value="ECO:0007669"/>
    <property type="project" value="UniProtKB-KW"/>
</dbReference>
<comment type="similarity">
    <text evidence="1">Belongs to the type-B carboxylesterase/lipase family.</text>
</comment>
<accession>A0A093V8X2</accession>
<sequence>MDSSDWWNLEYTLDTVSAHYPPKNPYPTVGITNPSNPLEVDLGYAGYVGVHNAASGLNSWHGIRYAQAPLGHRRWQVSVPPQTKFNGTFLDASTHGPTCPQAPDHLTTPEPAWTASTSVSEDCLFLNVWAPEDAADLPVFVWIHGGGYGSGNADADMSWMVETPVTKFVAVSIQYRLGAFGFLAGKDVQKHGIANAGLYDQYLALQWVQKYISLFGGDPDRVTIGGESAGGGSVMLQAMAYGGTVGDELYDGTFLASPYLPQQFNYDDPLPTTYYEYFAAEAGCSGSMTESVFDCLVAADTNALQNASYTVTVNTKYGQWAFAPVTDGKFVQQRPSAQLSAGKVNGNRGLIGNNANEGLAFTPQNVTTEEEFVEFVQYLMPGLNDHQIQQVLAEYALPASLPTVGFATDGLNANATAVFVSPFAVGQQQRANNLYSELTFVCSAYWIADAYGLKSRKSYKYEFSLINSCHGEDMPGYFGNAPNTMSQPFQHSFLSFFDSFITHGTPSNTTSYTIDVPADIAQVLAYWPSWTPNNRVQANLNQTGGTHTTGTDSYDPYKYVINTYVDPGLVPEFSMRIDRSTGICLPVANRFPGLAGPMYCDPVAYSPLLAGLQIISHGHNHSFCGNDDKPGKPTFPVGTVPLPYDRTGCCPRPSLMPHTLLTMNQTRALRAFNPTKTRSSSRFVVSPLVHHTRHVSTTKNAKASAIGLPSAPESTFPSSHTQSQTINEKTPQSITTSISTPRSTSKSPLGKLPVSAILRSAFILSISSSPLLLRPCIWALSALASPKTALTDVDRNPLLNWLVKNTIYKQFNAGENKVEVQRSIVETKGLGCRGVLLGYAREVLVADSKASPHDEILAKQEVDAWLKGTLQGVDMATAGDFVALKLTGMGTQAVHLLKNRLPPSEYMDAAITKACDAALSKSARLLVDAEEQAVQPGIDDWVMKYQKYCNSQSPGHATMYLTYQAYLKSTPANIAKHLAMAEKDGYTLGVKLVRGAYMKIEPRHTIWDIKEDTDACYDGVVEALLTRRYNSMLRPASESQNKEQVPSVNAIIATHNRDSVQKAHQIRLQQAANNQPRIELAYAQLQGMADEISCELIQGFSDGTSGKSSAIEKPNVYKLLTWGSVQECMGFLYRRALENTEAVTRTKDSRSAMYAELWRRITRQN</sequence>
<feature type="region of interest" description="Disordered" evidence="4">
    <location>
        <begin position="707"/>
        <end position="747"/>
    </location>
</feature>